<evidence type="ECO:0000313" key="4">
    <source>
        <dbReference type="Proteomes" id="UP000318582"/>
    </source>
</evidence>
<reference evidence="3 4" key="1">
    <citation type="journal article" date="2019" name="Sci. Rep.">
        <title>Comparative genomics of chytrid fungi reveal insights into the obligate biotrophic and pathogenic lifestyle of Synchytrium endobioticum.</title>
        <authorList>
            <person name="van de Vossenberg B.T.L.H."/>
            <person name="Warris S."/>
            <person name="Nguyen H.D.T."/>
            <person name="van Gent-Pelzer M.P.E."/>
            <person name="Joly D.L."/>
            <person name="van de Geest H.C."/>
            <person name="Bonants P.J.M."/>
            <person name="Smith D.S."/>
            <person name="Levesque C.A."/>
            <person name="van der Lee T.A.J."/>
        </authorList>
    </citation>
    <scope>NUCLEOTIDE SEQUENCE [LARGE SCALE GENOMIC DNA]</scope>
    <source>
        <strain evidence="3 4">CBS 809.83</strain>
    </source>
</reference>
<sequence>MEEIRAIFPDTEPEVCEAVLSANGGNVEAAINALLEMSNPSAQLQQNAIPDSNSPHIQDDEALARALAQQEQDEEFARRLEEEDRQSAQASRRVRSEGQGQSGMGGGTDNTATFRETRDKVVASASALGETAKKKFKEFYDKTFTPKESASNVPVSRQQYNNLPDDDFDSLLGSDAPDTPLERSRLQRNDSFGNGGSDAFSDGRPGRPH</sequence>
<feature type="compositionally biased region" description="Polar residues" evidence="1">
    <location>
        <begin position="146"/>
        <end position="162"/>
    </location>
</feature>
<dbReference type="GO" id="GO:0031624">
    <property type="term" value="F:ubiquitin conjugating enzyme binding"/>
    <property type="evidence" value="ECO:0007669"/>
    <property type="project" value="TreeGrafter"/>
</dbReference>
<dbReference type="PANTHER" id="PTHR16461:SF5">
    <property type="entry name" value="TOLL-INTERACTING PROTEIN"/>
    <property type="match status" value="1"/>
</dbReference>
<evidence type="ECO:0000256" key="1">
    <source>
        <dbReference type="SAM" id="MobiDB-lite"/>
    </source>
</evidence>
<dbReference type="AlphaFoldDB" id="A0A507EBF6"/>
<organism evidence="3 4">
    <name type="scientific">Powellomyces hirtus</name>
    <dbReference type="NCBI Taxonomy" id="109895"/>
    <lineage>
        <taxon>Eukaryota</taxon>
        <taxon>Fungi</taxon>
        <taxon>Fungi incertae sedis</taxon>
        <taxon>Chytridiomycota</taxon>
        <taxon>Chytridiomycota incertae sedis</taxon>
        <taxon>Chytridiomycetes</taxon>
        <taxon>Spizellomycetales</taxon>
        <taxon>Powellomycetaceae</taxon>
        <taxon>Powellomyces</taxon>
    </lineage>
</organism>
<gene>
    <name evidence="3" type="ORF">PhCBS80983_g01350</name>
</gene>
<dbReference type="PROSITE" id="PS51140">
    <property type="entry name" value="CUE"/>
    <property type="match status" value="1"/>
</dbReference>
<dbReference type="SUPFAM" id="SSF46934">
    <property type="entry name" value="UBA-like"/>
    <property type="match status" value="1"/>
</dbReference>
<dbReference type="GO" id="GO:0006511">
    <property type="term" value="P:ubiquitin-dependent protein catabolic process"/>
    <property type="evidence" value="ECO:0007669"/>
    <property type="project" value="TreeGrafter"/>
</dbReference>
<feature type="region of interest" description="Disordered" evidence="1">
    <location>
        <begin position="135"/>
        <end position="209"/>
    </location>
</feature>
<dbReference type="Proteomes" id="UP000318582">
    <property type="component" value="Unassembled WGS sequence"/>
</dbReference>
<evidence type="ECO:0000313" key="3">
    <source>
        <dbReference type="EMBL" id="TPX61071.1"/>
    </source>
</evidence>
<dbReference type="Pfam" id="PF02845">
    <property type="entry name" value="CUE"/>
    <property type="match status" value="1"/>
</dbReference>
<feature type="compositionally biased region" description="Basic and acidic residues" evidence="1">
    <location>
        <begin position="135"/>
        <end position="145"/>
    </location>
</feature>
<dbReference type="InterPro" id="IPR003892">
    <property type="entry name" value="CUE"/>
</dbReference>
<dbReference type="EMBL" id="QEAQ01000010">
    <property type="protein sequence ID" value="TPX61071.1"/>
    <property type="molecule type" value="Genomic_DNA"/>
</dbReference>
<feature type="compositionally biased region" description="Polar residues" evidence="1">
    <location>
        <begin position="42"/>
        <end position="56"/>
    </location>
</feature>
<evidence type="ECO:0000259" key="2">
    <source>
        <dbReference type="PROSITE" id="PS51140"/>
    </source>
</evidence>
<feature type="compositionally biased region" description="Basic and acidic residues" evidence="1">
    <location>
        <begin position="75"/>
        <end position="86"/>
    </location>
</feature>
<name>A0A507EBF6_9FUNG</name>
<dbReference type="SMART" id="SM00546">
    <property type="entry name" value="CUE"/>
    <property type="match status" value="1"/>
</dbReference>
<dbReference type="PANTHER" id="PTHR16461">
    <property type="entry name" value="TOLL-INTERACTING PROTEIN"/>
    <property type="match status" value="1"/>
</dbReference>
<accession>A0A507EBF6</accession>
<dbReference type="CDD" id="cd14279">
    <property type="entry name" value="CUE"/>
    <property type="match status" value="1"/>
</dbReference>
<dbReference type="GO" id="GO:0005737">
    <property type="term" value="C:cytoplasm"/>
    <property type="evidence" value="ECO:0007669"/>
    <property type="project" value="TreeGrafter"/>
</dbReference>
<comment type="caution">
    <text evidence="3">The sequence shown here is derived from an EMBL/GenBank/DDBJ whole genome shotgun (WGS) entry which is preliminary data.</text>
</comment>
<feature type="domain" description="CUE" evidence="2">
    <location>
        <begin position="1"/>
        <end position="39"/>
    </location>
</feature>
<protein>
    <recommendedName>
        <fullName evidence="2">CUE domain-containing protein</fullName>
    </recommendedName>
</protein>
<dbReference type="STRING" id="109895.A0A507EBF6"/>
<dbReference type="GO" id="GO:0043130">
    <property type="term" value="F:ubiquitin binding"/>
    <property type="evidence" value="ECO:0007669"/>
    <property type="project" value="InterPro"/>
</dbReference>
<feature type="region of interest" description="Disordered" evidence="1">
    <location>
        <begin position="42"/>
        <end position="114"/>
    </location>
</feature>
<dbReference type="Gene3D" id="1.10.8.10">
    <property type="entry name" value="DNA helicase RuvA subunit, C-terminal domain"/>
    <property type="match status" value="1"/>
</dbReference>
<dbReference type="InterPro" id="IPR009060">
    <property type="entry name" value="UBA-like_sf"/>
</dbReference>
<keyword evidence="4" id="KW-1185">Reference proteome</keyword>
<proteinExistence type="predicted"/>